<feature type="domain" description="FAD dependent oxidoreductase" evidence="6">
    <location>
        <begin position="15"/>
        <end position="425"/>
    </location>
</feature>
<dbReference type="EMBL" id="BAAAPF010000024">
    <property type="protein sequence ID" value="GAA2114657.1"/>
    <property type="molecule type" value="Genomic_DNA"/>
</dbReference>
<dbReference type="PANTHER" id="PTHR10961:SF7">
    <property type="entry name" value="FAD DEPENDENT OXIDOREDUCTASE DOMAIN-CONTAINING PROTEIN"/>
    <property type="match status" value="1"/>
</dbReference>
<keyword evidence="5" id="KW-0472">Membrane</keyword>
<evidence type="ECO:0000256" key="1">
    <source>
        <dbReference type="ARBA" id="ARBA00001974"/>
    </source>
</evidence>
<dbReference type="RefSeq" id="WP_344288945.1">
    <property type="nucleotide sequence ID" value="NZ_BAAAPF010000024.1"/>
</dbReference>
<dbReference type="SUPFAM" id="SSF51905">
    <property type="entry name" value="FAD/NAD(P)-binding domain"/>
    <property type="match status" value="1"/>
</dbReference>
<feature type="transmembrane region" description="Helical" evidence="5">
    <location>
        <begin position="12"/>
        <end position="31"/>
    </location>
</feature>
<dbReference type="PANTHER" id="PTHR10961">
    <property type="entry name" value="PEROXISOMAL SARCOSINE OXIDASE"/>
    <property type="match status" value="1"/>
</dbReference>
<keyword evidence="5" id="KW-0812">Transmembrane</keyword>
<evidence type="ECO:0000313" key="7">
    <source>
        <dbReference type="EMBL" id="GAA2114657.1"/>
    </source>
</evidence>
<evidence type="ECO:0000259" key="6">
    <source>
        <dbReference type="Pfam" id="PF01266"/>
    </source>
</evidence>
<keyword evidence="2" id="KW-0285">Flavoprotein</keyword>
<evidence type="ECO:0000256" key="5">
    <source>
        <dbReference type="SAM" id="Phobius"/>
    </source>
</evidence>
<evidence type="ECO:0000256" key="2">
    <source>
        <dbReference type="ARBA" id="ARBA00022630"/>
    </source>
</evidence>
<dbReference type="Pfam" id="PF01266">
    <property type="entry name" value="DAO"/>
    <property type="match status" value="1"/>
</dbReference>
<accession>A0ABP5JF65</accession>
<dbReference type="InterPro" id="IPR036188">
    <property type="entry name" value="FAD/NAD-bd_sf"/>
</dbReference>
<evidence type="ECO:0000256" key="3">
    <source>
        <dbReference type="ARBA" id="ARBA00022827"/>
    </source>
</evidence>
<comment type="caution">
    <text evidence="7">The sequence shown here is derived from an EMBL/GenBank/DDBJ whole genome shotgun (WGS) entry which is preliminary data.</text>
</comment>
<sequence length="460" mass="52184">MATADSQQKKPLHFDVIVIGGGLLGLSAAYYCARDGKRVAVVERSSFYNQSGSSGDLIRMFRTMYTEYELQVLAYEAKGLWKELEKAYRRDTGKSVELLRLTGQANFGDERYGTAAQGDLKKPRENLKKGKKQVTDVSLEQVEKEYNLRNLRKAIPQDRWIGYENDDCGVINVPETLRALRRLADGRQGSLFLDNAEVYEVRTPKKKSDPAVRVKVRGSGVSKRNQELTADKCIITCGVWTNDILQNLGLELDYEIWEMVYEYFATDPDSSPPEQFPKMWVQFATEDKETGRSNLFYGFPSVPWGPDNMVKLGWEDATMNRLTLKELKQRRAEGLGQVATTVDVGHASRFVREHCVGMDPQPAFSGVCLHAAFDDYMSVLGRLPRTAAGEEPDKNGKRSWRDHYVVCAGGWAAKFAPIFGRMMWELAFDKKAQVRPELLDITRTRKKGKRKGQAYLNKLE</sequence>
<evidence type="ECO:0000313" key="8">
    <source>
        <dbReference type="Proteomes" id="UP001500443"/>
    </source>
</evidence>
<comment type="cofactor">
    <cofactor evidence="1">
        <name>FAD</name>
        <dbReference type="ChEBI" id="CHEBI:57692"/>
    </cofactor>
</comment>
<organism evidence="7 8">
    <name type="scientific">Streptomyces synnematoformans</name>
    <dbReference type="NCBI Taxonomy" id="415721"/>
    <lineage>
        <taxon>Bacteria</taxon>
        <taxon>Bacillati</taxon>
        <taxon>Actinomycetota</taxon>
        <taxon>Actinomycetes</taxon>
        <taxon>Kitasatosporales</taxon>
        <taxon>Streptomycetaceae</taxon>
        <taxon>Streptomyces</taxon>
    </lineage>
</organism>
<keyword evidence="4" id="KW-0560">Oxidoreductase</keyword>
<keyword evidence="5" id="KW-1133">Transmembrane helix</keyword>
<name>A0ABP5JF65_9ACTN</name>
<keyword evidence="3" id="KW-0274">FAD</keyword>
<reference evidence="8" key="1">
    <citation type="journal article" date="2019" name="Int. J. Syst. Evol. Microbiol.">
        <title>The Global Catalogue of Microorganisms (GCM) 10K type strain sequencing project: providing services to taxonomists for standard genome sequencing and annotation.</title>
        <authorList>
            <consortium name="The Broad Institute Genomics Platform"/>
            <consortium name="The Broad Institute Genome Sequencing Center for Infectious Disease"/>
            <person name="Wu L."/>
            <person name="Ma J."/>
        </authorList>
    </citation>
    <scope>NUCLEOTIDE SEQUENCE [LARGE SCALE GENOMIC DNA]</scope>
    <source>
        <strain evidence="8">JCM 15481</strain>
    </source>
</reference>
<dbReference type="PRINTS" id="PR00420">
    <property type="entry name" value="RNGMNOXGNASE"/>
</dbReference>
<keyword evidence="8" id="KW-1185">Reference proteome</keyword>
<dbReference type="InterPro" id="IPR006076">
    <property type="entry name" value="FAD-dep_OxRdtase"/>
</dbReference>
<dbReference type="InterPro" id="IPR045170">
    <property type="entry name" value="MTOX"/>
</dbReference>
<proteinExistence type="predicted"/>
<dbReference type="Proteomes" id="UP001500443">
    <property type="component" value="Unassembled WGS sequence"/>
</dbReference>
<protein>
    <recommendedName>
        <fullName evidence="6">FAD dependent oxidoreductase domain-containing protein</fullName>
    </recommendedName>
</protein>
<evidence type="ECO:0000256" key="4">
    <source>
        <dbReference type="ARBA" id="ARBA00023002"/>
    </source>
</evidence>
<dbReference type="Gene3D" id="3.30.9.10">
    <property type="entry name" value="D-Amino Acid Oxidase, subunit A, domain 2"/>
    <property type="match status" value="1"/>
</dbReference>
<dbReference type="Gene3D" id="3.50.50.60">
    <property type="entry name" value="FAD/NAD(P)-binding domain"/>
    <property type="match status" value="1"/>
</dbReference>
<gene>
    <name evidence="7" type="ORF">GCM10009802_14220</name>
</gene>